<name>A0ACB9HSS6_9ASTR</name>
<dbReference type="EMBL" id="CM042028">
    <property type="protein sequence ID" value="KAI3797862.1"/>
    <property type="molecule type" value="Genomic_DNA"/>
</dbReference>
<sequence>MAKEPELIPHLQTGRLEGGRSRDDFGNTFFAFSSTMAKEPQLTPHLQTGRLEGGRSRITTMAKEPQLIRGYLCDHTPIFFNLFHKHFVFPFGDRLRIIISSFIFNDVHIVVIHGVENGFIVA</sequence>
<reference evidence="1 2" key="2">
    <citation type="journal article" date="2022" name="Mol. Ecol. Resour.">
        <title>The genomes of chicory, endive, great burdock and yacon provide insights into Asteraceae paleo-polyploidization history and plant inulin production.</title>
        <authorList>
            <person name="Fan W."/>
            <person name="Wang S."/>
            <person name="Wang H."/>
            <person name="Wang A."/>
            <person name="Jiang F."/>
            <person name="Liu H."/>
            <person name="Zhao H."/>
            <person name="Xu D."/>
            <person name="Zhang Y."/>
        </authorList>
    </citation>
    <scope>NUCLEOTIDE SEQUENCE [LARGE SCALE GENOMIC DNA]</scope>
    <source>
        <strain evidence="2">cv. Yunnan</strain>
        <tissue evidence="1">Leaves</tissue>
    </source>
</reference>
<dbReference type="Proteomes" id="UP001056120">
    <property type="component" value="Linkage Group LG11"/>
</dbReference>
<comment type="caution">
    <text evidence="1">The sequence shown here is derived from an EMBL/GenBank/DDBJ whole genome shotgun (WGS) entry which is preliminary data.</text>
</comment>
<keyword evidence="2" id="KW-1185">Reference proteome</keyword>
<protein>
    <submittedName>
        <fullName evidence="1">Uncharacterized protein</fullName>
    </submittedName>
</protein>
<evidence type="ECO:0000313" key="2">
    <source>
        <dbReference type="Proteomes" id="UP001056120"/>
    </source>
</evidence>
<gene>
    <name evidence="1" type="ORF">L1987_33126</name>
</gene>
<evidence type="ECO:0000313" key="1">
    <source>
        <dbReference type="EMBL" id="KAI3797862.1"/>
    </source>
</evidence>
<proteinExistence type="predicted"/>
<reference evidence="2" key="1">
    <citation type="journal article" date="2022" name="Mol. Ecol. Resour.">
        <title>The genomes of chicory, endive, great burdock and yacon provide insights into Asteraceae palaeo-polyploidization history and plant inulin production.</title>
        <authorList>
            <person name="Fan W."/>
            <person name="Wang S."/>
            <person name="Wang H."/>
            <person name="Wang A."/>
            <person name="Jiang F."/>
            <person name="Liu H."/>
            <person name="Zhao H."/>
            <person name="Xu D."/>
            <person name="Zhang Y."/>
        </authorList>
    </citation>
    <scope>NUCLEOTIDE SEQUENCE [LARGE SCALE GENOMIC DNA]</scope>
    <source>
        <strain evidence="2">cv. Yunnan</strain>
    </source>
</reference>
<organism evidence="1 2">
    <name type="scientific">Smallanthus sonchifolius</name>
    <dbReference type="NCBI Taxonomy" id="185202"/>
    <lineage>
        <taxon>Eukaryota</taxon>
        <taxon>Viridiplantae</taxon>
        <taxon>Streptophyta</taxon>
        <taxon>Embryophyta</taxon>
        <taxon>Tracheophyta</taxon>
        <taxon>Spermatophyta</taxon>
        <taxon>Magnoliopsida</taxon>
        <taxon>eudicotyledons</taxon>
        <taxon>Gunneridae</taxon>
        <taxon>Pentapetalae</taxon>
        <taxon>asterids</taxon>
        <taxon>campanulids</taxon>
        <taxon>Asterales</taxon>
        <taxon>Asteraceae</taxon>
        <taxon>Asteroideae</taxon>
        <taxon>Heliantheae alliance</taxon>
        <taxon>Millerieae</taxon>
        <taxon>Smallanthus</taxon>
    </lineage>
</organism>
<accession>A0ACB9HSS6</accession>